<dbReference type="InterPro" id="IPR036736">
    <property type="entry name" value="ACP-like_sf"/>
</dbReference>
<sequence>MTIDQIARGDGGRVRDVEKQLFEIVIQYLMDEYADKELRAEDLTLETNLAKDLGLDRSALKSLLDAIVVGFDCELRLSGSNARKVHTYADLVSLVKTSLKRGVPTGAVDPKNVEKKVIAILREDFVPTSRKITRETTLKQLEIGQAEQLLLFFMIEPAFGVVMTRLDDPDTREILSVCDLVDCICEKLERRKGRKPTRSKG</sequence>
<keyword evidence="2" id="KW-1185">Reference proteome</keyword>
<dbReference type="Proteomes" id="UP001221686">
    <property type="component" value="Unassembled WGS sequence"/>
</dbReference>
<protein>
    <recommendedName>
        <fullName evidence="3">DUF4194 domain-containing protein</fullName>
    </recommendedName>
</protein>
<proteinExistence type="predicted"/>
<dbReference type="Gene3D" id="1.10.1200.10">
    <property type="entry name" value="ACP-like"/>
    <property type="match status" value="2"/>
</dbReference>
<dbReference type="RefSeq" id="WP_272087600.1">
    <property type="nucleotide sequence ID" value="NZ_JAQNDL010000002.1"/>
</dbReference>
<comment type="caution">
    <text evidence="1">The sequence shown here is derived from an EMBL/GenBank/DDBJ whole genome shotgun (WGS) entry which is preliminary data.</text>
</comment>
<accession>A0ABT5DZS4</accession>
<organism evidence="1 2">
    <name type="scientific">Nannocystis bainbridge</name>
    <dbReference type="NCBI Taxonomy" id="2995303"/>
    <lineage>
        <taxon>Bacteria</taxon>
        <taxon>Pseudomonadati</taxon>
        <taxon>Myxococcota</taxon>
        <taxon>Polyangia</taxon>
        <taxon>Nannocystales</taxon>
        <taxon>Nannocystaceae</taxon>
        <taxon>Nannocystis</taxon>
    </lineage>
</organism>
<gene>
    <name evidence="1" type="ORF">POL25_19445</name>
</gene>
<evidence type="ECO:0000313" key="2">
    <source>
        <dbReference type="Proteomes" id="UP001221686"/>
    </source>
</evidence>
<evidence type="ECO:0008006" key="3">
    <source>
        <dbReference type="Google" id="ProtNLM"/>
    </source>
</evidence>
<reference evidence="1 2" key="1">
    <citation type="submission" date="2022-11" db="EMBL/GenBank/DDBJ databases">
        <title>Minimal conservation of predation-associated metabolite biosynthetic gene clusters underscores biosynthetic potential of Myxococcota including descriptions for ten novel species: Archangium lansinium sp. nov., Myxococcus landrumus sp. nov., Nannocystis bai.</title>
        <authorList>
            <person name="Ahearne A."/>
            <person name="Stevens C."/>
            <person name="Dowd S."/>
        </authorList>
    </citation>
    <scope>NUCLEOTIDE SEQUENCE [LARGE SCALE GENOMIC DNA]</scope>
    <source>
        <strain evidence="1 2">BB15-2</strain>
    </source>
</reference>
<evidence type="ECO:0000313" key="1">
    <source>
        <dbReference type="EMBL" id="MDC0719089.1"/>
    </source>
</evidence>
<dbReference type="EMBL" id="JAQNDL010000002">
    <property type="protein sequence ID" value="MDC0719089.1"/>
    <property type="molecule type" value="Genomic_DNA"/>
</dbReference>
<name>A0ABT5DZS4_9BACT</name>